<evidence type="ECO:0000256" key="1">
    <source>
        <dbReference type="SAM" id="SignalP"/>
    </source>
</evidence>
<evidence type="ECO:0000313" key="3">
    <source>
        <dbReference type="Proteomes" id="UP001153714"/>
    </source>
</evidence>
<dbReference type="AlphaFoldDB" id="A0A9N9QZU4"/>
<protein>
    <submittedName>
        <fullName evidence="2">Uncharacterized protein</fullName>
    </submittedName>
</protein>
<keyword evidence="3" id="KW-1185">Reference proteome</keyword>
<feature type="signal peptide" evidence="1">
    <location>
        <begin position="1"/>
        <end position="16"/>
    </location>
</feature>
<evidence type="ECO:0000313" key="2">
    <source>
        <dbReference type="EMBL" id="CAG9786658.1"/>
    </source>
</evidence>
<dbReference type="EMBL" id="OU893347">
    <property type="protein sequence ID" value="CAG9786658.1"/>
    <property type="molecule type" value="Genomic_DNA"/>
</dbReference>
<name>A0A9N9QZU4_9NEOP</name>
<proteinExistence type="predicted"/>
<gene>
    <name evidence="2" type="ORF">DIATSA_LOCUS4599</name>
</gene>
<dbReference type="Proteomes" id="UP001153714">
    <property type="component" value="Chromosome 16"/>
</dbReference>
<reference evidence="2" key="2">
    <citation type="submission" date="2022-10" db="EMBL/GenBank/DDBJ databases">
        <authorList>
            <consortium name="ENA_rothamsted_submissions"/>
            <consortium name="culmorum"/>
            <person name="King R."/>
        </authorList>
    </citation>
    <scope>NUCLEOTIDE SEQUENCE</scope>
</reference>
<feature type="chain" id="PRO_5040497188" evidence="1">
    <location>
        <begin position="17"/>
        <end position="180"/>
    </location>
</feature>
<organism evidence="2 3">
    <name type="scientific">Diatraea saccharalis</name>
    <name type="common">sugarcane borer</name>
    <dbReference type="NCBI Taxonomy" id="40085"/>
    <lineage>
        <taxon>Eukaryota</taxon>
        <taxon>Metazoa</taxon>
        <taxon>Ecdysozoa</taxon>
        <taxon>Arthropoda</taxon>
        <taxon>Hexapoda</taxon>
        <taxon>Insecta</taxon>
        <taxon>Pterygota</taxon>
        <taxon>Neoptera</taxon>
        <taxon>Endopterygota</taxon>
        <taxon>Lepidoptera</taxon>
        <taxon>Glossata</taxon>
        <taxon>Ditrysia</taxon>
        <taxon>Pyraloidea</taxon>
        <taxon>Crambidae</taxon>
        <taxon>Crambinae</taxon>
        <taxon>Diatraea</taxon>
    </lineage>
</organism>
<accession>A0A9N9QZU4</accession>
<keyword evidence="1" id="KW-0732">Signal</keyword>
<sequence>MERLVVLLLILGFVTASPVSKQKISANNNNYDLQTEDSESEIKYDTNFNKGETEQKKQELTTNIGPSINGEMEQNLEVIIEETVDVPRELLSPISEAEDTVLDDNTVSVPDDVYPNEIIERHPEEIMETAAGFIPVPIIKRRQKPKRRIASRRHFKRNPYRRVFYYYPYYPYYYQSSLYY</sequence>
<dbReference type="OrthoDB" id="7232756at2759"/>
<reference evidence="2" key="1">
    <citation type="submission" date="2021-12" db="EMBL/GenBank/DDBJ databases">
        <authorList>
            <person name="King R."/>
        </authorList>
    </citation>
    <scope>NUCLEOTIDE SEQUENCE</scope>
</reference>